<evidence type="ECO:0000256" key="1">
    <source>
        <dbReference type="ARBA" id="ARBA00004123"/>
    </source>
</evidence>
<feature type="domain" description="Helicase C-terminal" evidence="16">
    <location>
        <begin position="763"/>
        <end position="937"/>
    </location>
</feature>
<dbReference type="Gene3D" id="3.40.50.300">
    <property type="entry name" value="P-loop containing nucleotide triphosphate hydrolases"/>
    <property type="match status" value="1"/>
</dbReference>
<dbReference type="CDD" id="cd18793">
    <property type="entry name" value="SF2_C_SNF"/>
    <property type="match status" value="1"/>
</dbReference>
<evidence type="ECO:0000256" key="13">
    <source>
        <dbReference type="SAM" id="Coils"/>
    </source>
</evidence>
<dbReference type="Gene3D" id="3.40.50.10810">
    <property type="entry name" value="Tandem AAA-ATPase domain"/>
    <property type="match status" value="1"/>
</dbReference>
<organism evidence="17 18">
    <name type="scientific">Ditylenchus destructor</name>
    <dbReference type="NCBI Taxonomy" id="166010"/>
    <lineage>
        <taxon>Eukaryota</taxon>
        <taxon>Metazoa</taxon>
        <taxon>Ecdysozoa</taxon>
        <taxon>Nematoda</taxon>
        <taxon>Chromadorea</taxon>
        <taxon>Rhabditida</taxon>
        <taxon>Tylenchina</taxon>
        <taxon>Tylenchomorpha</taxon>
        <taxon>Sphaerularioidea</taxon>
        <taxon>Anguinidae</taxon>
        <taxon>Anguininae</taxon>
        <taxon>Ditylenchus</taxon>
    </lineage>
</organism>
<evidence type="ECO:0000256" key="6">
    <source>
        <dbReference type="ARBA" id="ARBA00022806"/>
    </source>
</evidence>
<feature type="compositionally biased region" description="Basic and acidic residues" evidence="14">
    <location>
        <begin position="120"/>
        <end position="135"/>
    </location>
</feature>
<dbReference type="GO" id="GO:0005634">
    <property type="term" value="C:nucleus"/>
    <property type="evidence" value="ECO:0007669"/>
    <property type="project" value="UniProtKB-SubCell"/>
</dbReference>
<feature type="compositionally biased region" description="Polar residues" evidence="14">
    <location>
        <begin position="41"/>
        <end position="51"/>
    </location>
</feature>
<dbReference type="Pfam" id="PF00176">
    <property type="entry name" value="SNF2-rel_dom"/>
    <property type="match status" value="1"/>
</dbReference>
<dbReference type="PANTHER" id="PTHR10799">
    <property type="entry name" value="SNF2/RAD54 HELICASE FAMILY"/>
    <property type="match status" value="1"/>
</dbReference>
<comment type="similarity">
    <text evidence="2">Belongs to the SNF2/RAD54 helicase family.</text>
</comment>
<keyword evidence="13" id="KW-0175">Coiled coil</keyword>
<feature type="region of interest" description="Disordered" evidence="14">
    <location>
        <begin position="1"/>
        <end position="23"/>
    </location>
</feature>
<dbReference type="PROSITE" id="PS51194">
    <property type="entry name" value="HELICASE_CTER"/>
    <property type="match status" value="1"/>
</dbReference>
<keyword evidence="4" id="KW-0547">Nucleotide-binding</keyword>
<keyword evidence="6 17" id="KW-0347">Helicase</keyword>
<reference evidence="17" key="1">
    <citation type="submission" date="2022-01" db="EMBL/GenBank/DDBJ databases">
        <title>Genome Sequence Resource for Two Populations of Ditylenchus destructor, the Migratory Endoparasitic Phytonematode.</title>
        <authorList>
            <person name="Zhang H."/>
            <person name="Lin R."/>
            <person name="Xie B."/>
        </authorList>
    </citation>
    <scope>NUCLEOTIDE SEQUENCE</scope>
    <source>
        <strain evidence="17">BazhouSP</strain>
    </source>
</reference>
<evidence type="ECO:0000256" key="2">
    <source>
        <dbReference type="ARBA" id="ARBA00007025"/>
    </source>
</evidence>
<keyword evidence="7" id="KW-0067">ATP-binding</keyword>
<dbReference type="InterPro" id="IPR038718">
    <property type="entry name" value="SNF2-like_sf"/>
</dbReference>
<evidence type="ECO:0000256" key="11">
    <source>
        <dbReference type="ARBA" id="ARBA00059294"/>
    </source>
</evidence>
<evidence type="ECO:0000256" key="3">
    <source>
        <dbReference type="ARBA" id="ARBA00012551"/>
    </source>
</evidence>
<dbReference type="InterPro" id="IPR000330">
    <property type="entry name" value="SNF2_N"/>
</dbReference>
<feature type="compositionally biased region" description="Basic residues" evidence="14">
    <location>
        <begin position="212"/>
        <end position="227"/>
    </location>
</feature>
<evidence type="ECO:0000313" key="18">
    <source>
        <dbReference type="Proteomes" id="UP001201812"/>
    </source>
</evidence>
<evidence type="ECO:0000313" key="17">
    <source>
        <dbReference type="EMBL" id="KAI1728823.1"/>
    </source>
</evidence>
<evidence type="ECO:0000256" key="14">
    <source>
        <dbReference type="SAM" id="MobiDB-lite"/>
    </source>
</evidence>
<dbReference type="Pfam" id="PF00271">
    <property type="entry name" value="Helicase_C"/>
    <property type="match status" value="1"/>
</dbReference>
<dbReference type="SUPFAM" id="SSF52540">
    <property type="entry name" value="P-loop containing nucleoside triphosphate hydrolases"/>
    <property type="match status" value="2"/>
</dbReference>
<keyword evidence="9" id="KW-0238">DNA-binding</keyword>
<feature type="domain" description="Helicase ATP-binding" evidence="15">
    <location>
        <begin position="392"/>
        <end position="559"/>
    </location>
</feature>
<feature type="compositionally biased region" description="Acidic residues" evidence="14">
    <location>
        <begin position="232"/>
        <end position="256"/>
    </location>
</feature>
<gene>
    <name evidence="17" type="ORF">DdX_01026</name>
</gene>
<dbReference type="FunFam" id="3.40.50.10810:FF:000014">
    <property type="entry name" value="SWI/SNF-related matrix-associated actin-dependent regulator of chromatin subfamily A containing DEAD/H box 1"/>
    <property type="match status" value="1"/>
</dbReference>
<comment type="function">
    <text evidence="11">DNA helicase that possesses intrinsic ATP-dependent nucleosome-remodeling activity and is both required for DNA repair and heterochromatin organization. Promotes DNA end resection of double-strand breaks (DSBs) following DNA damage: probably acts by weakening histone DNA interactions in nucleosomes flanking DSBs.</text>
</comment>
<protein>
    <recommendedName>
        <fullName evidence="12">SWI/SNF-related matrix-associated actin-dependent regulator of chromatin subfamily A containing DEAD/H box 1 homolog</fullName>
        <ecNumber evidence="3">3.6.4.12</ecNumber>
    </recommendedName>
</protein>
<evidence type="ECO:0000256" key="10">
    <source>
        <dbReference type="ARBA" id="ARBA00023242"/>
    </source>
</evidence>
<evidence type="ECO:0000259" key="16">
    <source>
        <dbReference type="PROSITE" id="PS51194"/>
    </source>
</evidence>
<dbReference type="GO" id="GO:0005694">
    <property type="term" value="C:chromosome"/>
    <property type="evidence" value="ECO:0007669"/>
    <property type="project" value="UniProtKB-ARBA"/>
</dbReference>
<keyword evidence="5" id="KW-0378">Hydrolase</keyword>
<dbReference type="GO" id="GO:0003678">
    <property type="term" value="F:DNA helicase activity"/>
    <property type="evidence" value="ECO:0007669"/>
    <property type="project" value="UniProtKB-EC"/>
</dbReference>
<feature type="coiled-coil region" evidence="13">
    <location>
        <begin position="342"/>
        <end position="369"/>
    </location>
</feature>
<accession>A0AAD4RAX3</accession>
<comment type="subcellular location">
    <subcellularLocation>
        <location evidence="1">Nucleus</location>
    </subcellularLocation>
</comment>
<dbReference type="Proteomes" id="UP001201812">
    <property type="component" value="Unassembled WGS sequence"/>
</dbReference>
<comment type="caution">
    <text evidence="17">The sequence shown here is derived from an EMBL/GenBank/DDBJ whole genome shotgun (WGS) entry which is preliminary data.</text>
</comment>
<feature type="compositionally biased region" description="Basic and acidic residues" evidence="14">
    <location>
        <begin position="93"/>
        <end position="104"/>
    </location>
</feature>
<dbReference type="GO" id="GO:0016787">
    <property type="term" value="F:hydrolase activity"/>
    <property type="evidence" value="ECO:0007669"/>
    <property type="project" value="UniProtKB-KW"/>
</dbReference>
<evidence type="ECO:0000259" key="15">
    <source>
        <dbReference type="PROSITE" id="PS51192"/>
    </source>
</evidence>
<dbReference type="InterPro" id="IPR001650">
    <property type="entry name" value="Helicase_C-like"/>
</dbReference>
<keyword evidence="10" id="KW-0539">Nucleus</keyword>
<dbReference type="PROSITE" id="PS51192">
    <property type="entry name" value="HELICASE_ATP_BIND_1"/>
    <property type="match status" value="1"/>
</dbReference>
<dbReference type="EMBL" id="JAKKPZ010000001">
    <property type="protein sequence ID" value="KAI1728823.1"/>
    <property type="molecule type" value="Genomic_DNA"/>
</dbReference>
<proteinExistence type="inferred from homology"/>
<dbReference type="GO" id="GO:0006325">
    <property type="term" value="P:chromatin organization"/>
    <property type="evidence" value="ECO:0007669"/>
    <property type="project" value="UniProtKB-KW"/>
</dbReference>
<feature type="region of interest" description="Disordered" evidence="14">
    <location>
        <begin position="36"/>
        <end position="263"/>
    </location>
</feature>
<evidence type="ECO:0000256" key="4">
    <source>
        <dbReference type="ARBA" id="ARBA00022741"/>
    </source>
</evidence>
<dbReference type="EC" id="3.6.4.12" evidence="3"/>
<evidence type="ECO:0000256" key="8">
    <source>
        <dbReference type="ARBA" id="ARBA00022853"/>
    </source>
</evidence>
<feature type="compositionally biased region" description="Acidic residues" evidence="14">
    <location>
        <begin position="183"/>
        <end position="195"/>
    </location>
</feature>
<evidence type="ECO:0000256" key="9">
    <source>
        <dbReference type="ARBA" id="ARBA00023125"/>
    </source>
</evidence>
<evidence type="ECO:0000256" key="5">
    <source>
        <dbReference type="ARBA" id="ARBA00022801"/>
    </source>
</evidence>
<feature type="compositionally biased region" description="Polar residues" evidence="14">
    <location>
        <begin position="64"/>
        <end position="73"/>
    </location>
</feature>
<dbReference type="SMART" id="SM00487">
    <property type="entry name" value="DEXDc"/>
    <property type="match status" value="1"/>
</dbReference>
<dbReference type="GO" id="GO:0003677">
    <property type="term" value="F:DNA binding"/>
    <property type="evidence" value="ECO:0007669"/>
    <property type="project" value="UniProtKB-KW"/>
</dbReference>
<dbReference type="InterPro" id="IPR049730">
    <property type="entry name" value="SNF2/RAD54-like_C"/>
</dbReference>
<name>A0AAD4RAX3_9BILA</name>
<evidence type="ECO:0000256" key="7">
    <source>
        <dbReference type="ARBA" id="ARBA00022840"/>
    </source>
</evidence>
<keyword evidence="8" id="KW-0156">Chromatin regulator</keyword>
<dbReference type="InterPro" id="IPR027417">
    <property type="entry name" value="P-loop_NTPase"/>
</dbReference>
<dbReference type="AlphaFoldDB" id="A0AAD4RAX3"/>
<dbReference type="InterPro" id="IPR014001">
    <property type="entry name" value="Helicase_ATP-bd"/>
</dbReference>
<dbReference type="SMART" id="SM00490">
    <property type="entry name" value="HELICc"/>
    <property type="match status" value="1"/>
</dbReference>
<sequence>MSAGSFDDGGRKRVAHSGAGSSAELLKSLAMKRQAMGEMVTSCSKSNSGKYSPSKKVYPIFKQPNIQGSSSFASPVKRRKRNSSSSEVEVDDNDVKKLRSEGKQKPIRTFIGKSFASSLQKDKETMSRAERRVSSSDDNDESGWLCKPNTQVDGRTLNRKPPPKTNFLVSRRAVLSSSSESEFVSEEEEKEEDDYFQSRKHQNKSLKDLAKHAKHLVVKRKATKRRLKTESSESDMDEVSEDDEGAASFDSEEDSDNQYGKSKSCKNRKEIEKKCLHFLNTATMDEIKSTKKFNDRFMDLIEKERPFDDFDSMYSQIGTKLTSQIDQYLEYLENRGILDQILDNCTLYVEKIEEELQNLQQNTDQNICSQPKLLNSSCILHPYQQIGLQWLIMMHKLGFNAILADEMGLGKTIQIIAFLAWAKEQPQMKGPHLIVVPSSTLENWMNELQKWCPAIKVLTYYGSIEERGQLRYLKSTKDVDIILTTYNMATSRKEDRGFFKLFSLNYIIYDEGHMLRSCATHRYKNLMQIQGQRKILLTGTPLQNNLVELISLLYFTCTKLFSRYCHNISNLLQMFVHKKQMLNRKTTENNRKHSNAKTKCGDENGPLYERHKIAQAKKILQPFVLRRLKTQVLTVLPKKFEEVTMCLLTETQDELYNDVLCELQTQKESSGNTNYMGFLMQMRQVANHPLLYRKNYYDSKLREMAKLLCLKERQYKGKNPEHVAEDLSYETDIAIHGLCNKYQCITSYKLDTKLSLDSGKCKQLDRMIPPILERGEKLLIFSQFTTMLDILELYLEYRNHRFFRLDGSTPVMERQELINQFNTNESIPVFLLSTKAGGLGINLTAANHIIIHDIDINPYNDKQAEDRCHRMGQMREVFVTRLVSKGTVEESMLALAKKKLELEKCVTASSSQNNHDEEQFFSSKIAEEVLSQVISLRRANSTVEI</sequence>
<dbReference type="GO" id="GO:0005524">
    <property type="term" value="F:ATP binding"/>
    <property type="evidence" value="ECO:0007669"/>
    <property type="project" value="UniProtKB-KW"/>
</dbReference>
<evidence type="ECO:0000256" key="12">
    <source>
        <dbReference type="ARBA" id="ARBA00069890"/>
    </source>
</evidence>
<keyword evidence="18" id="KW-1185">Reference proteome</keyword>